<keyword evidence="3" id="KW-1185">Reference proteome</keyword>
<organism evidence="2 3">
    <name type="scientific">Moniliophthora roreri (strain MCA 2997)</name>
    <name type="common">Cocoa frosty pod rot fungus</name>
    <name type="synonym">Crinipellis roreri</name>
    <dbReference type="NCBI Taxonomy" id="1381753"/>
    <lineage>
        <taxon>Eukaryota</taxon>
        <taxon>Fungi</taxon>
        <taxon>Dikarya</taxon>
        <taxon>Basidiomycota</taxon>
        <taxon>Agaricomycotina</taxon>
        <taxon>Agaricomycetes</taxon>
        <taxon>Agaricomycetidae</taxon>
        <taxon>Agaricales</taxon>
        <taxon>Marasmiineae</taxon>
        <taxon>Marasmiaceae</taxon>
        <taxon>Moniliophthora</taxon>
    </lineage>
</organism>
<dbReference type="Pfam" id="PF20415">
    <property type="entry name" value="DUF6699"/>
    <property type="match status" value="1"/>
</dbReference>
<dbReference type="AlphaFoldDB" id="V2YGE7"/>
<dbReference type="KEGG" id="mrr:Moror_4041"/>
<dbReference type="STRING" id="1381753.V2YGE7"/>
<gene>
    <name evidence="2" type="ORF">Moror_4041</name>
</gene>
<dbReference type="InterPro" id="IPR046522">
    <property type="entry name" value="DUF6699"/>
</dbReference>
<dbReference type="OrthoDB" id="3144234at2759"/>
<sequence length="275" mass="31041">MSSKEFKRFAYLKANNTTSVPPRDFTDFTLSRKRHQSFPTNTRRFADMFPYNQSPNFKGNNNVVNWSPAPTPSVSSIRFRDEEETIHTGFQTTHSPPSAYPYPLQSLPPVSYTSASALSATISPFLQYQSQYCISWNLRSNQRNLPQKYSNTPAVEPKVSVLKISIKHFPWVIEVYAGGLGYVTVEDVLTGVFRKLGEVITSLEFEQSTQNHPGGKQAVQRAFADRCNQLNGVNPAAARTEFTSGLIRRVDYLAGYEFKGLLIRKESPLSIELRV</sequence>
<evidence type="ECO:0000313" key="2">
    <source>
        <dbReference type="EMBL" id="ESK90769.1"/>
    </source>
</evidence>
<accession>V2YGE7</accession>
<proteinExistence type="predicted"/>
<feature type="domain" description="DUF6699" evidence="1">
    <location>
        <begin position="135"/>
        <end position="261"/>
    </location>
</feature>
<dbReference type="Proteomes" id="UP000017559">
    <property type="component" value="Unassembled WGS sequence"/>
</dbReference>
<evidence type="ECO:0000313" key="3">
    <source>
        <dbReference type="Proteomes" id="UP000017559"/>
    </source>
</evidence>
<evidence type="ECO:0000259" key="1">
    <source>
        <dbReference type="Pfam" id="PF20415"/>
    </source>
</evidence>
<comment type="caution">
    <text evidence="2">The sequence shown here is derived from an EMBL/GenBank/DDBJ whole genome shotgun (WGS) entry which is preliminary data.</text>
</comment>
<dbReference type="EMBL" id="AWSO01000406">
    <property type="protein sequence ID" value="ESK90769.1"/>
    <property type="molecule type" value="Genomic_DNA"/>
</dbReference>
<name>V2YGE7_MONRO</name>
<dbReference type="HOGENOM" id="CLU_1012244_0_0_1"/>
<reference evidence="2 3" key="1">
    <citation type="journal article" date="2014" name="BMC Genomics">
        <title>Genome and secretome analysis of the hemibiotrophic fungal pathogen, Moniliophthora roreri, which causes frosty pod rot disease of cacao: mechanisms of the biotrophic and necrotrophic phases.</title>
        <authorList>
            <person name="Meinhardt L.W."/>
            <person name="Costa G.G.L."/>
            <person name="Thomazella D.P.T."/>
            <person name="Teixeira P.J.P.L."/>
            <person name="Carazzolle M.F."/>
            <person name="Schuster S.C."/>
            <person name="Carlson J.E."/>
            <person name="Guiltinan M.J."/>
            <person name="Mieczkowski P."/>
            <person name="Farmer A."/>
            <person name="Ramaraj T."/>
            <person name="Crozier J."/>
            <person name="Davis R.E."/>
            <person name="Shao J."/>
            <person name="Melnick R.L."/>
            <person name="Pereira G.A.G."/>
            <person name="Bailey B.A."/>
        </authorList>
    </citation>
    <scope>NUCLEOTIDE SEQUENCE [LARGE SCALE GENOMIC DNA]</scope>
    <source>
        <strain evidence="2 3">MCA 2997</strain>
    </source>
</reference>
<protein>
    <recommendedName>
        <fullName evidence="1">DUF6699 domain-containing protein</fullName>
    </recommendedName>
</protein>